<keyword evidence="5" id="KW-0862">Zinc</keyword>
<evidence type="ECO:0000256" key="2">
    <source>
        <dbReference type="ARBA" id="ARBA00022723"/>
    </source>
</evidence>
<dbReference type="FunFam" id="3.30.160.60:FF:000624">
    <property type="entry name" value="zinc finger protein 697"/>
    <property type="match status" value="1"/>
</dbReference>
<evidence type="ECO:0000256" key="8">
    <source>
        <dbReference type="ARBA" id="ARBA00023242"/>
    </source>
</evidence>
<dbReference type="FunFam" id="3.30.160.60:FF:000702">
    <property type="entry name" value="Transcription factor E4F1 isoform 1"/>
    <property type="match status" value="1"/>
</dbReference>
<feature type="domain" description="C2H2-type" evidence="10">
    <location>
        <begin position="308"/>
        <end position="335"/>
    </location>
</feature>
<evidence type="ECO:0000256" key="3">
    <source>
        <dbReference type="ARBA" id="ARBA00022737"/>
    </source>
</evidence>
<dbReference type="InterPro" id="IPR013087">
    <property type="entry name" value="Znf_C2H2_type"/>
</dbReference>
<dbReference type="PANTHER" id="PTHR24409:SF295">
    <property type="entry name" value="AZ2-RELATED"/>
    <property type="match status" value="1"/>
</dbReference>
<name>A0AAN7VLC9_9COLE</name>
<feature type="domain" description="C2H2-type" evidence="10">
    <location>
        <begin position="280"/>
        <end position="307"/>
    </location>
</feature>
<feature type="domain" description="C2H2-type" evidence="10">
    <location>
        <begin position="252"/>
        <end position="279"/>
    </location>
</feature>
<keyword evidence="6" id="KW-0805">Transcription regulation</keyword>
<evidence type="ECO:0000256" key="9">
    <source>
        <dbReference type="PROSITE-ProRule" id="PRU00042"/>
    </source>
</evidence>
<comment type="caution">
    <text evidence="11">The sequence shown here is derived from an EMBL/GenBank/DDBJ whole genome shotgun (WGS) entry which is preliminary data.</text>
</comment>
<evidence type="ECO:0000256" key="4">
    <source>
        <dbReference type="ARBA" id="ARBA00022771"/>
    </source>
</evidence>
<feature type="domain" description="C2H2-type" evidence="10">
    <location>
        <begin position="336"/>
        <end position="364"/>
    </location>
</feature>
<dbReference type="SMART" id="SM00355">
    <property type="entry name" value="ZnF_C2H2"/>
    <property type="match status" value="7"/>
</dbReference>
<keyword evidence="8" id="KW-0539">Nucleus</keyword>
<keyword evidence="12" id="KW-1185">Reference proteome</keyword>
<dbReference type="FunFam" id="3.30.160.60:FF:000100">
    <property type="entry name" value="Zinc finger 45-like"/>
    <property type="match status" value="1"/>
</dbReference>
<evidence type="ECO:0000256" key="7">
    <source>
        <dbReference type="ARBA" id="ARBA00023163"/>
    </source>
</evidence>
<dbReference type="GO" id="GO:0008270">
    <property type="term" value="F:zinc ion binding"/>
    <property type="evidence" value="ECO:0007669"/>
    <property type="project" value="UniProtKB-KW"/>
</dbReference>
<feature type="domain" description="C2H2-type" evidence="10">
    <location>
        <begin position="224"/>
        <end position="251"/>
    </location>
</feature>
<keyword evidence="2" id="KW-0479">Metal-binding</keyword>
<dbReference type="GO" id="GO:0000977">
    <property type="term" value="F:RNA polymerase II transcription regulatory region sequence-specific DNA binding"/>
    <property type="evidence" value="ECO:0007669"/>
    <property type="project" value="TreeGrafter"/>
</dbReference>
<dbReference type="Pfam" id="PF00096">
    <property type="entry name" value="zf-C2H2"/>
    <property type="match status" value="4"/>
</dbReference>
<feature type="domain" description="C2H2-type" evidence="10">
    <location>
        <begin position="196"/>
        <end position="223"/>
    </location>
</feature>
<dbReference type="PROSITE" id="PS50157">
    <property type="entry name" value="ZINC_FINGER_C2H2_2"/>
    <property type="match status" value="6"/>
</dbReference>
<dbReference type="Pfam" id="PF13912">
    <property type="entry name" value="zf-C2H2_6"/>
    <property type="match status" value="1"/>
</dbReference>
<gene>
    <name evidence="11" type="ORF">RI129_001861</name>
</gene>
<dbReference type="PROSITE" id="PS00028">
    <property type="entry name" value="ZINC_FINGER_C2H2_1"/>
    <property type="match status" value="4"/>
</dbReference>
<keyword evidence="4 9" id="KW-0863">Zinc-finger</keyword>
<evidence type="ECO:0000256" key="6">
    <source>
        <dbReference type="ARBA" id="ARBA00023015"/>
    </source>
</evidence>
<keyword evidence="7" id="KW-0804">Transcription</keyword>
<evidence type="ECO:0000256" key="5">
    <source>
        <dbReference type="ARBA" id="ARBA00022833"/>
    </source>
</evidence>
<evidence type="ECO:0000313" key="12">
    <source>
        <dbReference type="Proteomes" id="UP001329430"/>
    </source>
</evidence>
<evidence type="ECO:0000259" key="10">
    <source>
        <dbReference type="PROSITE" id="PS50157"/>
    </source>
</evidence>
<evidence type="ECO:0000256" key="1">
    <source>
        <dbReference type="ARBA" id="ARBA00006991"/>
    </source>
</evidence>
<dbReference type="EMBL" id="JAVRBK010000001">
    <property type="protein sequence ID" value="KAK5650832.1"/>
    <property type="molecule type" value="Genomic_DNA"/>
</dbReference>
<dbReference type="FunFam" id="3.30.160.60:FF:000761">
    <property type="entry name" value="Zinc finger protein 449"/>
    <property type="match status" value="1"/>
</dbReference>
<dbReference type="GO" id="GO:0005634">
    <property type="term" value="C:nucleus"/>
    <property type="evidence" value="ECO:0007669"/>
    <property type="project" value="TreeGrafter"/>
</dbReference>
<dbReference type="AlphaFoldDB" id="A0AAN7VLC9"/>
<sequence length="370" mass="42425">MTSLADKGQIEIDDDHAPISVYDLLKYVINMNVFYIDGPYLICNSCKLEARAAYIFKKRFALSSTIFKECGLKACKDDLYSTSDTNLLETSDERIDETELTKFSWASTENEEVKEDFIKLEALNEEFQQNLFENGSVFEIVHEDDSISVNNNESNTACKPKKVRSHTKVLCNICGIERSRSGIKAHMLRHANVKNHTCPFCEKKFNDKGNLKVHIRIHTGVHPYVCDICGKSFIQSTGLRTHKRMHDNIKPYKCNICTYASRTSSHLQLHIKRHNGVKNYHCLHCDYSACSKAELTYHLLKHSNDKPHICGVCGKSFARYKGLKIHEKSHTGEKPHLCELCEKRFTQAHSLRSHLRNVHKLSQSTSKELE</sequence>
<dbReference type="SUPFAM" id="SSF57667">
    <property type="entry name" value="beta-beta-alpha zinc fingers"/>
    <property type="match status" value="4"/>
</dbReference>
<dbReference type="InterPro" id="IPR036236">
    <property type="entry name" value="Znf_C2H2_sf"/>
</dbReference>
<dbReference type="PANTHER" id="PTHR24409">
    <property type="entry name" value="ZINC FINGER PROTEIN 142"/>
    <property type="match status" value="1"/>
</dbReference>
<comment type="similarity">
    <text evidence="1">Belongs to the krueppel C2H2-type zinc-finger protein family.</text>
</comment>
<protein>
    <recommendedName>
        <fullName evidence="10">C2H2-type domain-containing protein</fullName>
    </recommendedName>
</protein>
<accession>A0AAN7VLC9</accession>
<dbReference type="Gene3D" id="3.30.160.60">
    <property type="entry name" value="Classic Zinc Finger"/>
    <property type="match status" value="5"/>
</dbReference>
<keyword evidence="3" id="KW-0677">Repeat</keyword>
<proteinExistence type="inferred from homology"/>
<organism evidence="11 12">
    <name type="scientific">Pyrocoelia pectoralis</name>
    <dbReference type="NCBI Taxonomy" id="417401"/>
    <lineage>
        <taxon>Eukaryota</taxon>
        <taxon>Metazoa</taxon>
        <taxon>Ecdysozoa</taxon>
        <taxon>Arthropoda</taxon>
        <taxon>Hexapoda</taxon>
        <taxon>Insecta</taxon>
        <taxon>Pterygota</taxon>
        <taxon>Neoptera</taxon>
        <taxon>Endopterygota</taxon>
        <taxon>Coleoptera</taxon>
        <taxon>Polyphaga</taxon>
        <taxon>Elateriformia</taxon>
        <taxon>Elateroidea</taxon>
        <taxon>Lampyridae</taxon>
        <taxon>Lampyrinae</taxon>
        <taxon>Pyrocoelia</taxon>
    </lineage>
</organism>
<reference evidence="11 12" key="1">
    <citation type="journal article" date="2024" name="Insects">
        <title>An Improved Chromosome-Level Genome Assembly of the Firefly Pyrocoelia pectoralis.</title>
        <authorList>
            <person name="Fu X."/>
            <person name="Meyer-Rochow V.B."/>
            <person name="Ballantyne L."/>
            <person name="Zhu X."/>
        </authorList>
    </citation>
    <scope>NUCLEOTIDE SEQUENCE [LARGE SCALE GENOMIC DNA]</scope>
    <source>
        <strain evidence="11">XCY_ONT2</strain>
    </source>
</reference>
<dbReference type="GO" id="GO:0048598">
    <property type="term" value="P:embryonic morphogenesis"/>
    <property type="evidence" value="ECO:0007669"/>
    <property type="project" value="UniProtKB-ARBA"/>
</dbReference>
<dbReference type="GO" id="GO:0000981">
    <property type="term" value="F:DNA-binding transcription factor activity, RNA polymerase II-specific"/>
    <property type="evidence" value="ECO:0007669"/>
    <property type="project" value="TreeGrafter"/>
</dbReference>
<evidence type="ECO:0000313" key="11">
    <source>
        <dbReference type="EMBL" id="KAK5650832.1"/>
    </source>
</evidence>
<dbReference type="Proteomes" id="UP001329430">
    <property type="component" value="Chromosome 1"/>
</dbReference>